<evidence type="ECO:0000313" key="1">
    <source>
        <dbReference type="EMBL" id="KAF2475379.1"/>
    </source>
</evidence>
<evidence type="ECO:0000313" key="2">
    <source>
        <dbReference type="Proteomes" id="UP000799755"/>
    </source>
</evidence>
<organism evidence="1 2">
    <name type="scientific">Lindgomyces ingoldianus</name>
    <dbReference type="NCBI Taxonomy" id="673940"/>
    <lineage>
        <taxon>Eukaryota</taxon>
        <taxon>Fungi</taxon>
        <taxon>Dikarya</taxon>
        <taxon>Ascomycota</taxon>
        <taxon>Pezizomycotina</taxon>
        <taxon>Dothideomycetes</taxon>
        <taxon>Pleosporomycetidae</taxon>
        <taxon>Pleosporales</taxon>
        <taxon>Lindgomycetaceae</taxon>
        <taxon>Lindgomyces</taxon>
    </lineage>
</organism>
<proteinExistence type="predicted"/>
<keyword evidence="2" id="KW-1185">Reference proteome</keyword>
<protein>
    <submittedName>
        <fullName evidence="1">Uncharacterized protein</fullName>
    </submittedName>
</protein>
<sequence>MPCMAVRLWSYVQNREDAGIEKDKVKVVNGMNSKVKDSDVKDYTVNGGELKVNGSVPDDPAQSFMPLCRHNADHPGQAATSLLWSASTTSQSCLVPILELLLIPGKGNSGRALPLFTIATSNHAHNNNNNRKKSMPMMQAIKRQLTASSLFQLLINGSGDKGQTMTEAMSGRRSFATLIPILRTAKSIFKVLKNQDVITYSPSPSSAFIYIFSSPIHMASKSEACAISENPSSGSCIFQKTEHNIDTDVGRENIGHSHRRDAHVDLDDELEQQSILARMLAVICEEYDEGNIIYIEQVSGGESFYIKHR</sequence>
<gene>
    <name evidence="1" type="ORF">BDR25DRAFT_310766</name>
</gene>
<dbReference type="Proteomes" id="UP000799755">
    <property type="component" value="Unassembled WGS sequence"/>
</dbReference>
<dbReference type="EMBL" id="MU003496">
    <property type="protein sequence ID" value="KAF2475379.1"/>
    <property type="molecule type" value="Genomic_DNA"/>
</dbReference>
<comment type="caution">
    <text evidence="1">The sequence shown here is derived from an EMBL/GenBank/DDBJ whole genome shotgun (WGS) entry which is preliminary data.</text>
</comment>
<reference evidence="1" key="1">
    <citation type="journal article" date="2020" name="Stud. Mycol.">
        <title>101 Dothideomycetes genomes: a test case for predicting lifestyles and emergence of pathogens.</title>
        <authorList>
            <person name="Haridas S."/>
            <person name="Albert R."/>
            <person name="Binder M."/>
            <person name="Bloem J."/>
            <person name="Labutti K."/>
            <person name="Salamov A."/>
            <person name="Andreopoulos B."/>
            <person name="Baker S."/>
            <person name="Barry K."/>
            <person name="Bills G."/>
            <person name="Bluhm B."/>
            <person name="Cannon C."/>
            <person name="Castanera R."/>
            <person name="Culley D."/>
            <person name="Daum C."/>
            <person name="Ezra D."/>
            <person name="Gonzalez J."/>
            <person name="Henrissat B."/>
            <person name="Kuo A."/>
            <person name="Liang C."/>
            <person name="Lipzen A."/>
            <person name="Lutzoni F."/>
            <person name="Magnuson J."/>
            <person name="Mondo S."/>
            <person name="Nolan M."/>
            <person name="Ohm R."/>
            <person name="Pangilinan J."/>
            <person name="Park H.-J."/>
            <person name="Ramirez L."/>
            <person name="Alfaro M."/>
            <person name="Sun H."/>
            <person name="Tritt A."/>
            <person name="Yoshinaga Y."/>
            <person name="Zwiers L.-H."/>
            <person name="Turgeon B."/>
            <person name="Goodwin S."/>
            <person name="Spatafora J."/>
            <person name="Crous P."/>
            <person name="Grigoriev I."/>
        </authorList>
    </citation>
    <scope>NUCLEOTIDE SEQUENCE</scope>
    <source>
        <strain evidence="1">ATCC 200398</strain>
    </source>
</reference>
<name>A0ACB6R7Y9_9PLEO</name>
<accession>A0ACB6R7Y9</accession>